<dbReference type="Gene3D" id="2.60.120.200">
    <property type="match status" value="1"/>
</dbReference>
<feature type="signal peptide" evidence="1">
    <location>
        <begin position="1"/>
        <end position="19"/>
    </location>
</feature>
<evidence type="ECO:0000313" key="3">
    <source>
        <dbReference type="Proteomes" id="UP000601435"/>
    </source>
</evidence>
<evidence type="ECO:0000313" key="2">
    <source>
        <dbReference type="EMBL" id="CAE7225186.1"/>
    </source>
</evidence>
<dbReference type="OrthoDB" id="409509at2759"/>
<evidence type="ECO:0000256" key="1">
    <source>
        <dbReference type="SAM" id="SignalP"/>
    </source>
</evidence>
<proteinExistence type="predicted"/>
<dbReference type="EMBL" id="CAJNJA010007475">
    <property type="protein sequence ID" value="CAE7225186.1"/>
    <property type="molecule type" value="Genomic_DNA"/>
</dbReference>
<comment type="caution">
    <text evidence="2">The sequence shown here is derived from an EMBL/GenBank/DDBJ whole genome shotgun (WGS) entry which is preliminary data.</text>
</comment>
<gene>
    <name evidence="2" type="ORF">SNEC2469_LOCUS3123</name>
</gene>
<organism evidence="2 3">
    <name type="scientific">Symbiodinium necroappetens</name>
    <dbReference type="NCBI Taxonomy" id="1628268"/>
    <lineage>
        <taxon>Eukaryota</taxon>
        <taxon>Sar</taxon>
        <taxon>Alveolata</taxon>
        <taxon>Dinophyceae</taxon>
        <taxon>Suessiales</taxon>
        <taxon>Symbiodiniaceae</taxon>
        <taxon>Symbiodinium</taxon>
    </lineage>
</organism>
<dbReference type="AlphaFoldDB" id="A0A812KDC6"/>
<keyword evidence="3" id="KW-1185">Reference proteome</keyword>
<dbReference type="Proteomes" id="UP000601435">
    <property type="component" value="Unassembled WGS sequence"/>
</dbReference>
<evidence type="ECO:0008006" key="4">
    <source>
        <dbReference type="Google" id="ProtNLM"/>
    </source>
</evidence>
<keyword evidence="1" id="KW-0732">Signal</keyword>
<protein>
    <recommendedName>
        <fullName evidence="4">Laminin G domain-containing protein</fullName>
    </recommendedName>
</protein>
<reference evidence="2" key="1">
    <citation type="submission" date="2021-02" db="EMBL/GenBank/DDBJ databases">
        <authorList>
            <person name="Dougan E. K."/>
            <person name="Rhodes N."/>
            <person name="Thang M."/>
            <person name="Chan C."/>
        </authorList>
    </citation>
    <scope>NUCLEOTIDE SEQUENCE</scope>
</reference>
<sequence length="652" mass="71047">MPDQWKAVFQLCCLALAEAAPARIAIYGSCAARADVDAEYNLQGETASGAPMYKAVASDLHIYFDPSCDGTTTDSRWIISHLSGTPDRSLAHDLDGDAACNSVAYISSTSTVAPPQGSTWTMDCGSTQSVELTIEEVERSGQQIAPAFFCAYSCENRGKVTRPGRCFEKTEVFWTRGVSWMRLATRMSEIPEGAGVNIVPLTEEWATYSAGDMTWEGWFHVKAAPAAGRSMLIGTFGTNDADNTFSNQNRRRHGAIWLETDGTLGLSSNTGESSGYIQGPNVIDGKWHHVAAIWNQTAGGGAQLYKSFKFLHVRYLTIAGRAAILEDLIVNLKAAMAQESNTSSDDVWVYLSDEQVIGNEGRTAVSMVVNVERKSADIALARLVRSDTFEARMMNALRITTDIANSYTGLLPVENNQLIYDSVFPTMAYVGNGRLLVDSIDYAGRLTYSPLAENIADNGQFLVGGGHQGRAVECELANVRLWSVALTEEQLHAVQSCSLPEPASFIGGSWPHSLHAAWSFNGHFINSFGPLDNLTEESAWEEQLGTGFNSADGMNYPYWKNLLTGQAVQTYTNEMDHHLSRLNGGDFIRGGLCDFSACPAISPETLCPLERSVAFFSTEECEAFASFNYCRQAGSTRNRPSMPHLDGCHLGT</sequence>
<name>A0A812KDC6_9DINO</name>
<accession>A0A812KDC6</accession>
<dbReference type="InterPro" id="IPR013320">
    <property type="entry name" value="ConA-like_dom_sf"/>
</dbReference>
<dbReference type="SUPFAM" id="SSF49899">
    <property type="entry name" value="Concanavalin A-like lectins/glucanases"/>
    <property type="match status" value="1"/>
</dbReference>
<feature type="chain" id="PRO_5032877431" description="Laminin G domain-containing protein" evidence="1">
    <location>
        <begin position="20"/>
        <end position="652"/>
    </location>
</feature>